<dbReference type="EMBL" id="CAJOBJ010098432">
    <property type="protein sequence ID" value="CAF4575461.1"/>
    <property type="molecule type" value="Genomic_DNA"/>
</dbReference>
<dbReference type="Proteomes" id="UP000681720">
    <property type="component" value="Unassembled WGS sequence"/>
</dbReference>
<name>A0A8S2VUK2_9BILA</name>
<comment type="caution">
    <text evidence="2">The sequence shown here is derived from an EMBL/GenBank/DDBJ whole genome shotgun (WGS) entry which is preliminary data.</text>
</comment>
<sequence length="64" mass="6708">SRTNSIVTGVSKETPPQRQVGRQQLRSNGNKAGGGGGADGHQPPLPPRRASQTSVNQGIYTKIN</sequence>
<evidence type="ECO:0000256" key="1">
    <source>
        <dbReference type="SAM" id="MobiDB-lite"/>
    </source>
</evidence>
<dbReference type="AlphaFoldDB" id="A0A8S2VUK2"/>
<reference evidence="2" key="1">
    <citation type="submission" date="2021-02" db="EMBL/GenBank/DDBJ databases">
        <authorList>
            <person name="Nowell W R."/>
        </authorList>
    </citation>
    <scope>NUCLEOTIDE SEQUENCE</scope>
</reference>
<protein>
    <submittedName>
        <fullName evidence="2">Uncharacterized protein</fullName>
    </submittedName>
</protein>
<evidence type="ECO:0000313" key="4">
    <source>
        <dbReference type="EMBL" id="CAF4590638.1"/>
    </source>
</evidence>
<evidence type="ECO:0000313" key="3">
    <source>
        <dbReference type="EMBL" id="CAF4575461.1"/>
    </source>
</evidence>
<dbReference type="EMBL" id="CAJOBH010096157">
    <property type="protein sequence ID" value="CAF4590638.1"/>
    <property type="molecule type" value="Genomic_DNA"/>
</dbReference>
<organism evidence="2 5">
    <name type="scientific">Rotaria magnacalcarata</name>
    <dbReference type="NCBI Taxonomy" id="392030"/>
    <lineage>
        <taxon>Eukaryota</taxon>
        <taxon>Metazoa</taxon>
        <taxon>Spiralia</taxon>
        <taxon>Gnathifera</taxon>
        <taxon>Rotifera</taxon>
        <taxon>Eurotatoria</taxon>
        <taxon>Bdelloidea</taxon>
        <taxon>Philodinida</taxon>
        <taxon>Philodinidae</taxon>
        <taxon>Rotaria</taxon>
    </lineage>
</organism>
<feature type="compositionally biased region" description="Polar residues" evidence="1">
    <location>
        <begin position="50"/>
        <end position="64"/>
    </location>
</feature>
<evidence type="ECO:0000313" key="2">
    <source>
        <dbReference type="EMBL" id="CAF4402631.1"/>
    </source>
</evidence>
<gene>
    <name evidence="2" type="ORF">BYL167_LOCUS31619</name>
    <name evidence="4" type="ORF">BYL167_LOCUS39696</name>
    <name evidence="3" type="ORF">GIL414_LOCUS37861</name>
</gene>
<feature type="non-terminal residue" evidence="2">
    <location>
        <position position="1"/>
    </location>
</feature>
<evidence type="ECO:0000313" key="5">
    <source>
        <dbReference type="Proteomes" id="UP000681967"/>
    </source>
</evidence>
<feature type="region of interest" description="Disordered" evidence="1">
    <location>
        <begin position="1"/>
        <end position="64"/>
    </location>
</feature>
<feature type="compositionally biased region" description="Polar residues" evidence="1">
    <location>
        <begin position="14"/>
        <end position="27"/>
    </location>
</feature>
<dbReference type="Proteomes" id="UP000681967">
    <property type="component" value="Unassembled WGS sequence"/>
</dbReference>
<accession>A0A8S2VUK2</accession>
<proteinExistence type="predicted"/>
<dbReference type="EMBL" id="CAJOBH010056114">
    <property type="protein sequence ID" value="CAF4402631.1"/>
    <property type="molecule type" value="Genomic_DNA"/>
</dbReference>